<dbReference type="SUPFAM" id="SSF52266">
    <property type="entry name" value="SGNH hydrolase"/>
    <property type="match status" value="1"/>
</dbReference>
<proteinExistence type="inferred from homology"/>
<evidence type="ECO:0000313" key="12">
    <source>
        <dbReference type="EMBL" id="TCP22347.1"/>
    </source>
</evidence>
<evidence type="ECO:0000256" key="9">
    <source>
        <dbReference type="SAM" id="MobiDB-lite"/>
    </source>
</evidence>
<keyword evidence="8" id="KW-0012">Acyltransferase</keyword>
<dbReference type="EMBL" id="SLXK01000036">
    <property type="protein sequence ID" value="TCP22347.1"/>
    <property type="molecule type" value="Genomic_DNA"/>
</dbReference>
<feature type="transmembrane region" description="Helical" evidence="10">
    <location>
        <begin position="171"/>
        <end position="192"/>
    </location>
</feature>
<dbReference type="Gene3D" id="3.40.50.1110">
    <property type="entry name" value="SGNH hydrolase"/>
    <property type="match status" value="1"/>
</dbReference>
<keyword evidence="7 10" id="KW-0472">Membrane</keyword>
<dbReference type="CDD" id="cd01840">
    <property type="entry name" value="SGNH_hydrolase_yrhL_like"/>
    <property type="match status" value="1"/>
</dbReference>
<feature type="transmembrane region" description="Helical" evidence="10">
    <location>
        <begin position="267"/>
        <end position="291"/>
    </location>
</feature>
<dbReference type="InterPro" id="IPR036514">
    <property type="entry name" value="SGNH_hydro_sf"/>
</dbReference>
<dbReference type="Proteomes" id="UP000295416">
    <property type="component" value="Unassembled WGS sequence"/>
</dbReference>
<dbReference type="PANTHER" id="PTHR23028:SF53">
    <property type="entry name" value="ACYL_TRANSF_3 DOMAIN-CONTAINING PROTEIN"/>
    <property type="match status" value="1"/>
</dbReference>
<dbReference type="AlphaFoldDB" id="A0A4R2NLB7"/>
<dbReference type="InterPro" id="IPR050879">
    <property type="entry name" value="Acyltransferase_3"/>
</dbReference>
<feature type="transmembrane region" description="Helical" evidence="10">
    <location>
        <begin position="81"/>
        <end position="99"/>
    </location>
</feature>
<comment type="caution">
    <text evidence="12">The sequence shown here is derived from an EMBL/GenBank/DDBJ whole genome shotgun (WGS) entry which is preliminary data.</text>
</comment>
<dbReference type="GO" id="GO:0005886">
    <property type="term" value="C:plasma membrane"/>
    <property type="evidence" value="ECO:0007669"/>
    <property type="project" value="UniProtKB-SubCell"/>
</dbReference>
<keyword evidence="4 12" id="KW-0808">Transferase</keyword>
<dbReference type="GO" id="GO:0016747">
    <property type="term" value="F:acyltransferase activity, transferring groups other than amino-acyl groups"/>
    <property type="evidence" value="ECO:0007669"/>
    <property type="project" value="InterPro"/>
</dbReference>
<dbReference type="Pfam" id="PF01757">
    <property type="entry name" value="Acyl_transf_3"/>
    <property type="match status" value="1"/>
</dbReference>
<comment type="subcellular location">
    <subcellularLocation>
        <location evidence="1">Cell membrane</location>
        <topology evidence="1">Multi-pass membrane protein</topology>
    </subcellularLocation>
</comment>
<evidence type="ECO:0000256" key="10">
    <source>
        <dbReference type="SAM" id="Phobius"/>
    </source>
</evidence>
<accession>A0A4R2NLB7</accession>
<sequence>MPEPIKGNARYMGGLDGLRALAVLAVIAYHLNLRWAPGGFLGVVVFFVLSGYLITDQLVAKWDQRGRMDFRDFWLRRARRLLPAMLILLIAVVAWTTFFDHNLLAKLRGDVVAALLYISNWWFIFHNVSYFDKFGLPSPLNNLWSLAVEEQFYLIWPLLLYLGLRFVKQRGLLILLTILIAIDSALLMAVLYEPGADPSRVYYGTDTRMFSLLIGAALALVWPSRKLSKKVPRQARVILDLTGTAGLIAVLYMVWKTNQFDPSLYRGGMVVISIATAVLVAVLAHPVSYLAKMFSWKPLRWIGVRSYGIYLWHYPVIVLTTPAVNTGGTDILRCTLQIAASIGLAALSWRYIEDPIRHGAIKKLWTQLRSHGWRWSRLSIISRIAIGCAFLIFGISCVGMAAPSPDKPEHAKVTSVNTTDKPASTDEKKPPKPKKNTGKKQEGQQKPAPVEQEQSVTAIGDSVLIDAAPYLENQLPGIVISAHIGRQMSEGEAVVDRLKSKGKLGDCVIIELGTNGPFTETQLKSLVNSIGRDRQIVLVNTRVSRPWENAVNAALQKAASDFANIKLVNWYEASAGKNSYFAPDGVHLNPEGAEQYASLVANVVNKVGK</sequence>
<feature type="transmembrane region" description="Helical" evidence="10">
    <location>
        <begin position="12"/>
        <end position="32"/>
    </location>
</feature>
<evidence type="ECO:0000259" key="11">
    <source>
        <dbReference type="Pfam" id="PF01757"/>
    </source>
</evidence>
<keyword evidence="3" id="KW-1003">Cell membrane</keyword>
<evidence type="ECO:0000256" key="3">
    <source>
        <dbReference type="ARBA" id="ARBA00022475"/>
    </source>
</evidence>
<evidence type="ECO:0000313" key="13">
    <source>
        <dbReference type="Proteomes" id="UP000295416"/>
    </source>
</evidence>
<dbReference type="PANTHER" id="PTHR23028">
    <property type="entry name" value="ACETYLTRANSFERASE"/>
    <property type="match status" value="1"/>
</dbReference>
<dbReference type="GO" id="GO:0009103">
    <property type="term" value="P:lipopolysaccharide biosynthetic process"/>
    <property type="evidence" value="ECO:0007669"/>
    <property type="project" value="TreeGrafter"/>
</dbReference>
<dbReference type="OrthoDB" id="9796461at2"/>
<feature type="transmembrane region" description="Helical" evidence="10">
    <location>
        <begin position="38"/>
        <end position="60"/>
    </location>
</feature>
<evidence type="ECO:0000256" key="7">
    <source>
        <dbReference type="ARBA" id="ARBA00023136"/>
    </source>
</evidence>
<dbReference type="RefSeq" id="WP_132747571.1">
    <property type="nucleotide sequence ID" value="NZ_SLXK01000036.1"/>
</dbReference>
<evidence type="ECO:0000256" key="8">
    <source>
        <dbReference type="ARBA" id="ARBA00023315"/>
    </source>
</evidence>
<feature type="transmembrane region" description="Helical" evidence="10">
    <location>
        <begin position="380"/>
        <end position="402"/>
    </location>
</feature>
<name>A0A4R2NLB7_9BACL</name>
<evidence type="ECO:0000256" key="5">
    <source>
        <dbReference type="ARBA" id="ARBA00022692"/>
    </source>
</evidence>
<keyword evidence="5 10" id="KW-0812">Transmembrane</keyword>
<feature type="transmembrane region" description="Helical" evidence="10">
    <location>
        <begin position="237"/>
        <end position="255"/>
    </location>
</feature>
<feature type="transmembrane region" description="Helical" evidence="10">
    <location>
        <begin position="207"/>
        <end position="225"/>
    </location>
</feature>
<feature type="transmembrane region" description="Helical" evidence="10">
    <location>
        <begin position="143"/>
        <end position="164"/>
    </location>
</feature>
<feature type="region of interest" description="Disordered" evidence="9">
    <location>
        <begin position="404"/>
        <end position="454"/>
    </location>
</feature>
<dbReference type="InterPro" id="IPR002656">
    <property type="entry name" value="Acyl_transf_3_dom"/>
</dbReference>
<gene>
    <name evidence="12" type="ORF">EV207_13634</name>
</gene>
<protein>
    <submittedName>
        <fullName evidence="12">Peptidoglycan-N-acetylmuramate O-acetyltransferase</fullName>
    </submittedName>
</protein>
<feature type="domain" description="Acyltransferase 3" evidence="11">
    <location>
        <begin position="14"/>
        <end position="346"/>
    </location>
</feature>
<keyword evidence="13" id="KW-1185">Reference proteome</keyword>
<comment type="similarity">
    <text evidence="2">Belongs to the acyltransferase 3 family.</text>
</comment>
<evidence type="ECO:0000256" key="2">
    <source>
        <dbReference type="ARBA" id="ARBA00007400"/>
    </source>
</evidence>
<evidence type="ECO:0000256" key="1">
    <source>
        <dbReference type="ARBA" id="ARBA00004651"/>
    </source>
</evidence>
<evidence type="ECO:0000256" key="6">
    <source>
        <dbReference type="ARBA" id="ARBA00022989"/>
    </source>
</evidence>
<evidence type="ECO:0000256" key="4">
    <source>
        <dbReference type="ARBA" id="ARBA00022679"/>
    </source>
</evidence>
<keyword evidence="6 10" id="KW-1133">Transmembrane helix</keyword>
<reference evidence="12 13" key="1">
    <citation type="submission" date="2019-03" db="EMBL/GenBank/DDBJ databases">
        <title>Genomic Encyclopedia of Type Strains, Phase IV (KMG-IV): sequencing the most valuable type-strain genomes for metagenomic binning, comparative biology and taxonomic classification.</title>
        <authorList>
            <person name="Goeker M."/>
        </authorList>
    </citation>
    <scope>NUCLEOTIDE SEQUENCE [LARGE SCALE GENOMIC DNA]</scope>
    <source>
        <strain evidence="12 13">DSM 19377</strain>
    </source>
</reference>
<organism evidence="12 13">
    <name type="scientific">Scopulibacillus darangshiensis</name>
    <dbReference type="NCBI Taxonomy" id="442528"/>
    <lineage>
        <taxon>Bacteria</taxon>
        <taxon>Bacillati</taxon>
        <taxon>Bacillota</taxon>
        <taxon>Bacilli</taxon>
        <taxon>Bacillales</taxon>
        <taxon>Sporolactobacillaceae</taxon>
        <taxon>Scopulibacillus</taxon>
    </lineage>
</organism>